<dbReference type="Proteomes" id="UP000192343">
    <property type="component" value="Unassembled WGS sequence"/>
</dbReference>
<dbReference type="NCBIfam" id="TIGR00974">
    <property type="entry name" value="3a0107s02c"/>
    <property type="match status" value="1"/>
</dbReference>
<dbReference type="STRING" id="1963862.B4O97_16720"/>
<feature type="domain" description="ABC transmembrane type-1" evidence="10">
    <location>
        <begin position="331"/>
        <end position="533"/>
    </location>
</feature>
<dbReference type="InterPro" id="IPR000515">
    <property type="entry name" value="MetI-like"/>
</dbReference>
<dbReference type="RefSeq" id="WP_083052619.1">
    <property type="nucleotide sequence ID" value="NZ_MWQY01000024.1"/>
</dbReference>
<dbReference type="CDD" id="cd06261">
    <property type="entry name" value="TM_PBP2"/>
    <property type="match status" value="1"/>
</dbReference>
<evidence type="ECO:0000313" key="12">
    <source>
        <dbReference type="Proteomes" id="UP000192343"/>
    </source>
</evidence>
<evidence type="ECO:0000256" key="1">
    <source>
        <dbReference type="ARBA" id="ARBA00004651"/>
    </source>
</evidence>
<keyword evidence="4" id="KW-0813">Transport</keyword>
<dbReference type="GO" id="GO:0005315">
    <property type="term" value="F:phosphate transmembrane transporter activity"/>
    <property type="evidence" value="ECO:0007669"/>
    <property type="project" value="InterPro"/>
</dbReference>
<comment type="subcellular location">
    <subcellularLocation>
        <location evidence="1 9">Cell membrane</location>
        <topology evidence="1 9">Multi-pass membrane protein</topology>
    </subcellularLocation>
</comment>
<feature type="transmembrane region" description="Helical" evidence="9">
    <location>
        <begin position="368"/>
        <end position="388"/>
    </location>
</feature>
<keyword evidence="7 9" id="KW-1133">Transmembrane helix</keyword>
<comment type="caution">
    <text evidence="9">Lacks conserved residue(s) required for the propagation of feature annotation.</text>
</comment>
<evidence type="ECO:0000256" key="3">
    <source>
        <dbReference type="ARBA" id="ARBA00016864"/>
    </source>
</evidence>
<dbReference type="AlphaFoldDB" id="A0A1Y1RV02"/>
<dbReference type="EMBL" id="MWQY01000024">
    <property type="protein sequence ID" value="ORC31789.1"/>
    <property type="molecule type" value="Genomic_DNA"/>
</dbReference>
<name>A0A1Y1RV02_9SPIO</name>
<accession>A0A1Y1RV02</accession>
<reference evidence="11 12" key="1">
    <citation type="submission" date="2017-03" db="EMBL/GenBank/DDBJ databases">
        <title>Draft Genome sequence of Marispirochaeta sp. strain JC444.</title>
        <authorList>
            <person name="Shivani Y."/>
            <person name="Subhash Y."/>
            <person name="Sasikala C."/>
            <person name="Ramana C."/>
        </authorList>
    </citation>
    <scope>NUCLEOTIDE SEQUENCE [LARGE SCALE GENOMIC DNA]</scope>
    <source>
        <strain evidence="11 12">JC444</strain>
    </source>
</reference>
<keyword evidence="6 9" id="KW-0812">Transmembrane</keyword>
<dbReference type="InterPro" id="IPR035906">
    <property type="entry name" value="MetI-like_sf"/>
</dbReference>
<dbReference type="OrthoDB" id="9807065at2"/>
<protein>
    <recommendedName>
        <fullName evidence="3 9">Phosphate transport system permease protein PstA</fullName>
    </recommendedName>
</protein>
<gene>
    <name evidence="11" type="ORF">B4O97_16720</name>
</gene>
<sequence>MELSRSTRISKLEENIARGFVWLFAGLTIIILVWIVGYILFRGFYSRQYIPYDVLPIEESVIPLEGTDDQGLRIIVNKKIKIRDLTESQLNEIYSKRRRENWGFYTRQDLDVQPFALKAAPDSKEFADAAARAVLPEGKEFSKYTSFVSGFDEMADMVAKTPGAIGFVPSDYKGSLNRVKTVPLRRFSVFFSPGTVKIEKNKKLQELDQEKLQRIFQGTSRNWLELGGIDLEILPALYLYNDSFTEQLEDLVSVGSLEESGIPVFTDKDKYFDYIASTPGSIGIALYDEVHDRDLPSVPVIRKETGPNLTLSFLLEAPSRSGAWGGISYIIINTLLLIAFTLLFSTPVGVAAAIYLVEYARQGPLVRFLRMGTETLAGIPSIVFGLFGRIFFVQILGMGIGFLSATLTVTLMILPTIVRTSEEALSAVPGTYREGSLALGATKLDTIFKVVLPAASPGILTGIILGIGRVVGETAVLLYTLGSSYELVAGPSSPARVLSLHLYLLFSEAVSFDRAFATGTVLIFIILIVNRMTTRMIGRMNRMSGK</sequence>
<dbReference type="SUPFAM" id="SSF53850">
    <property type="entry name" value="Periplasmic binding protein-like II"/>
    <property type="match status" value="2"/>
</dbReference>
<dbReference type="GO" id="GO:0035435">
    <property type="term" value="P:phosphate ion transmembrane transport"/>
    <property type="evidence" value="ECO:0007669"/>
    <property type="project" value="InterPro"/>
</dbReference>
<feature type="transmembrane region" description="Helical" evidence="9">
    <location>
        <begin position="515"/>
        <end position="533"/>
    </location>
</feature>
<feature type="transmembrane region" description="Helical" evidence="9">
    <location>
        <begin position="395"/>
        <end position="418"/>
    </location>
</feature>
<comment type="caution">
    <text evidence="11">The sequence shown here is derived from an EMBL/GenBank/DDBJ whole genome shotgun (WGS) entry which is preliminary data.</text>
</comment>
<evidence type="ECO:0000256" key="6">
    <source>
        <dbReference type="ARBA" id="ARBA00022692"/>
    </source>
</evidence>
<dbReference type="InterPro" id="IPR005672">
    <property type="entry name" value="Phosphate_PstA"/>
</dbReference>
<dbReference type="Pfam" id="PF00528">
    <property type="entry name" value="BPD_transp_1"/>
    <property type="match status" value="1"/>
</dbReference>
<keyword evidence="5 9" id="KW-1003">Cell membrane</keyword>
<evidence type="ECO:0000256" key="5">
    <source>
        <dbReference type="ARBA" id="ARBA00022475"/>
    </source>
</evidence>
<dbReference type="SUPFAM" id="SSF161098">
    <property type="entry name" value="MetI-like"/>
    <property type="match status" value="1"/>
</dbReference>
<dbReference type="PANTHER" id="PTHR43470:SF3">
    <property type="entry name" value="PHOSPHATE TRANSPORT SYSTEM PERMEASE PROTEIN PSTA-RELATED"/>
    <property type="match status" value="1"/>
</dbReference>
<proteinExistence type="inferred from homology"/>
<keyword evidence="8 9" id="KW-0472">Membrane</keyword>
<dbReference type="Gene3D" id="1.10.3720.10">
    <property type="entry name" value="MetI-like"/>
    <property type="match status" value="1"/>
</dbReference>
<dbReference type="PANTHER" id="PTHR43470">
    <property type="entry name" value="PHOSPHATE TRANSPORT SYSTEM PERMEASE PROTEIN PSTA-RELATED"/>
    <property type="match status" value="1"/>
</dbReference>
<evidence type="ECO:0000256" key="9">
    <source>
        <dbReference type="RuleBase" id="RU363043"/>
    </source>
</evidence>
<evidence type="ECO:0000259" key="10">
    <source>
        <dbReference type="PROSITE" id="PS50928"/>
    </source>
</evidence>
<comment type="similarity">
    <text evidence="2 9">Belongs to the binding-protein-dependent transport system permease family. CysTW subfamily.</text>
</comment>
<evidence type="ECO:0000256" key="2">
    <source>
        <dbReference type="ARBA" id="ARBA00007069"/>
    </source>
</evidence>
<feature type="transmembrane region" description="Helical" evidence="9">
    <location>
        <begin position="330"/>
        <end position="356"/>
    </location>
</feature>
<evidence type="ECO:0000256" key="8">
    <source>
        <dbReference type="ARBA" id="ARBA00023136"/>
    </source>
</evidence>
<evidence type="ECO:0000256" key="7">
    <source>
        <dbReference type="ARBA" id="ARBA00022989"/>
    </source>
</evidence>
<evidence type="ECO:0000256" key="4">
    <source>
        <dbReference type="ARBA" id="ARBA00022448"/>
    </source>
</evidence>
<dbReference type="Gene3D" id="3.40.190.10">
    <property type="entry name" value="Periplasmic binding protein-like II"/>
    <property type="match status" value="2"/>
</dbReference>
<keyword evidence="12" id="KW-1185">Reference proteome</keyword>
<dbReference type="GO" id="GO:0005886">
    <property type="term" value="C:plasma membrane"/>
    <property type="evidence" value="ECO:0007669"/>
    <property type="project" value="UniProtKB-SubCell"/>
</dbReference>
<evidence type="ECO:0000313" key="11">
    <source>
        <dbReference type="EMBL" id="ORC31789.1"/>
    </source>
</evidence>
<organism evidence="11 12">
    <name type="scientific">Marispirochaeta aestuarii</name>
    <dbReference type="NCBI Taxonomy" id="1963862"/>
    <lineage>
        <taxon>Bacteria</taxon>
        <taxon>Pseudomonadati</taxon>
        <taxon>Spirochaetota</taxon>
        <taxon>Spirochaetia</taxon>
        <taxon>Spirochaetales</taxon>
        <taxon>Spirochaetaceae</taxon>
        <taxon>Marispirochaeta</taxon>
    </lineage>
</organism>
<feature type="transmembrane region" description="Helical" evidence="9">
    <location>
        <begin position="20"/>
        <end position="41"/>
    </location>
</feature>
<dbReference type="PROSITE" id="PS50928">
    <property type="entry name" value="ABC_TM1"/>
    <property type="match status" value="1"/>
</dbReference>